<dbReference type="GO" id="GO:1990904">
    <property type="term" value="C:ribonucleoprotein complex"/>
    <property type="evidence" value="ECO:0007669"/>
    <property type="project" value="UniProtKB-KW"/>
</dbReference>
<keyword evidence="4" id="KW-0687">Ribonucleoprotein</keyword>
<dbReference type="OrthoDB" id="278380at2"/>
<dbReference type="GO" id="GO:0005840">
    <property type="term" value="C:ribosome"/>
    <property type="evidence" value="ECO:0007669"/>
    <property type="project" value="UniProtKB-KW"/>
</dbReference>
<dbReference type="SUPFAM" id="SSF160369">
    <property type="entry name" value="Ribosomal protein L10-like"/>
    <property type="match status" value="1"/>
</dbReference>
<dbReference type="Gene3D" id="3.30.70.1730">
    <property type="match status" value="1"/>
</dbReference>
<evidence type="ECO:0000256" key="6">
    <source>
        <dbReference type="ARBA" id="ARBA00035502"/>
    </source>
</evidence>
<name>A0A517U6G0_9BACT</name>
<evidence type="ECO:0000313" key="7">
    <source>
        <dbReference type="EMBL" id="QDT76226.1"/>
    </source>
</evidence>
<evidence type="ECO:0000256" key="1">
    <source>
        <dbReference type="ARBA" id="ARBA00002633"/>
    </source>
</evidence>
<organism evidence="7 8">
    <name type="scientific">Lacipirellula limnantheis</name>
    <dbReference type="NCBI Taxonomy" id="2528024"/>
    <lineage>
        <taxon>Bacteria</taxon>
        <taxon>Pseudomonadati</taxon>
        <taxon>Planctomycetota</taxon>
        <taxon>Planctomycetia</taxon>
        <taxon>Pirellulales</taxon>
        <taxon>Lacipirellulaceae</taxon>
        <taxon>Lacipirellula</taxon>
    </lineage>
</organism>
<protein>
    <recommendedName>
        <fullName evidence="5">Large ribosomal subunit protein uL10</fullName>
    </recommendedName>
    <alternativeName>
        <fullName evidence="6">50S ribosomal protein L10</fullName>
    </alternativeName>
</protein>
<evidence type="ECO:0000256" key="5">
    <source>
        <dbReference type="ARBA" id="ARBA00035202"/>
    </source>
</evidence>
<gene>
    <name evidence="7" type="primary">rplJ</name>
    <name evidence="7" type="ORF">I41_54710</name>
</gene>
<evidence type="ECO:0000313" key="8">
    <source>
        <dbReference type="Proteomes" id="UP000317909"/>
    </source>
</evidence>
<keyword evidence="3 7" id="KW-0689">Ribosomal protein</keyword>
<comment type="similarity">
    <text evidence="2">Belongs to the universal ribosomal protein uL10 family.</text>
</comment>
<evidence type="ECO:0000256" key="4">
    <source>
        <dbReference type="ARBA" id="ARBA00023274"/>
    </source>
</evidence>
<comment type="function">
    <text evidence="1">Forms part of the ribosomal stalk, playing a central role in the interaction of the ribosome with GTP-bound translation factors.</text>
</comment>
<dbReference type="KEGG" id="llh:I41_54710"/>
<keyword evidence="8" id="KW-1185">Reference proteome</keyword>
<dbReference type="InterPro" id="IPR047865">
    <property type="entry name" value="Ribosomal_uL10_bac_type"/>
</dbReference>
<reference evidence="7 8" key="1">
    <citation type="submission" date="2019-02" db="EMBL/GenBank/DDBJ databases">
        <title>Deep-cultivation of Planctomycetes and their phenomic and genomic characterization uncovers novel biology.</title>
        <authorList>
            <person name="Wiegand S."/>
            <person name="Jogler M."/>
            <person name="Boedeker C."/>
            <person name="Pinto D."/>
            <person name="Vollmers J."/>
            <person name="Rivas-Marin E."/>
            <person name="Kohn T."/>
            <person name="Peeters S.H."/>
            <person name="Heuer A."/>
            <person name="Rast P."/>
            <person name="Oberbeckmann S."/>
            <person name="Bunk B."/>
            <person name="Jeske O."/>
            <person name="Meyerdierks A."/>
            <person name="Storesund J.E."/>
            <person name="Kallscheuer N."/>
            <person name="Luecker S."/>
            <person name="Lage O.M."/>
            <person name="Pohl T."/>
            <person name="Merkel B.J."/>
            <person name="Hornburger P."/>
            <person name="Mueller R.-W."/>
            <person name="Bruemmer F."/>
            <person name="Labrenz M."/>
            <person name="Spormann A.M."/>
            <person name="Op den Camp H."/>
            <person name="Overmann J."/>
            <person name="Amann R."/>
            <person name="Jetten M.S.M."/>
            <person name="Mascher T."/>
            <person name="Medema M.H."/>
            <person name="Devos D.P."/>
            <person name="Kaster A.-K."/>
            <person name="Ovreas L."/>
            <person name="Rohde M."/>
            <person name="Galperin M.Y."/>
            <person name="Jogler C."/>
        </authorList>
    </citation>
    <scope>NUCLEOTIDE SEQUENCE [LARGE SCALE GENOMIC DNA]</scope>
    <source>
        <strain evidence="7 8">I41</strain>
    </source>
</reference>
<evidence type="ECO:0000256" key="3">
    <source>
        <dbReference type="ARBA" id="ARBA00022980"/>
    </source>
</evidence>
<dbReference type="EMBL" id="CP036339">
    <property type="protein sequence ID" value="QDT76226.1"/>
    <property type="molecule type" value="Genomic_DNA"/>
</dbReference>
<dbReference type="RefSeq" id="WP_145436032.1">
    <property type="nucleotide sequence ID" value="NZ_CP036339.1"/>
</dbReference>
<dbReference type="CDD" id="cd05797">
    <property type="entry name" value="Ribosomal_L10"/>
    <property type="match status" value="1"/>
</dbReference>
<dbReference type="AlphaFoldDB" id="A0A517U6G0"/>
<proteinExistence type="inferred from homology"/>
<dbReference type="Proteomes" id="UP000317909">
    <property type="component" value="Chromosome"/>
</dbReference>
<sequence>MSKYLKNLITDDLKKRLDGVSDLLVVDIAGLEANKNVELRKQFRQKGIKMLMVKSSLARRATEGTALAPAFEGAQGSATVVWGSEDVVALAKEITKYAEDKAFAPFAPKGGVMGGSKLSAEDVKKVSTWPSRGEQLSLLVGQILSPGANLVAQLLGPGAKLASQVKKKSEEEEG</sequence>
<dbReference type="PANTHER" id="PTHR11560">
    <property type="entry name" value="39S RIBOSOMAL PROTEIN L10, MITOCHONDRIAL"/>
    <property type="match status" value="1"/>
</dbReference>
<accession>A0A517U6G0</accession>
<evidence type="ECO:0000256" key="2">
    <source>
        <dbReference type="ARBA" id="ARBA00008889"/>
    </source>
</evidence>
<dbReference type="InterPro" id="IPR001790">
    <property type="entry name" value="Ribosomal_uL10"/>
</dbReference>
<dbReference type="InterPro" id="IPR043141">
    <property type="entry name" value="Ribosomal_uL10-like_sf"/>
</dbReference>
<dbReference type="NCBIfam" id="NF000955">
    <property type="entry name" value="PRK00099.1-1"/>
    <property type="match status" value="1"/>
</dbReference>
<dbReference type="Pfam" id="PF00466">
    <property type="entry name" value="Ribosomal_L10"/>
    <property type="match status" value="1"/>
</dbReference>